<evidence type="ECO:0000313" key="2">
    <source>
        <dbReference type="EMBL" id="MXP37814.1"/>
    </source>
</evidence>
<protein>
    <submittedName>
        <fullName evidence="2">Uncharacterized protein</fullName>
    </submittedName>
</protein>
<dbReference type="EMBL" id="JACICE010000001">
    <property type="protein sequence ID" value="MBB3774536.1"/>
    <property type="molecule type" value="Genomic_DNA"/>
</dbReference>
<evidence type="ECO:0000313" key="4">
    <source>
        <dbReference type="Proteomes" id="UP000548685"/>
    </source>
</evidence>
<dbReference type="OrthoDB" id="7477678at2"/>
<dbReference type="EMBL" id="WTYB01000001">
    <property type="protein sequence ID" value="MXP37814.1"/>
    <property type="molecule type" value="Genomic_DNA"/>
</dbReference>
<proteinExistence type="predicted"/>
<dbReference type="AlphaFoldDB" id="A0A6I4UJ26"/>
<reference evidence="2 3" key="1">
    <citation type="submission" date="2019-12" db="EMBL/GenBank/DDBJ databases">
        <title>Genomic-based taxomic classification of the family Erythrobacteraceae.</title>
        <authorList>
            <person name="Xu L."/>
        </authorList>
    </citation>
    <scope>NUCLEOTIDE SEQUENCE [LARGE SCALE GENOMIC DNA]</scope>
    <source>
        <strain evidence="2 3">JCM 10282</strain>
    </source>
</reference>
<accession>A0A6I4UJ26</accession>
<evidence type="ECO:0000313" key="3">
    <source>
        <dbReference type="Proteomes" id="UP000430021"/>
    </source>
</evidence>
<sequence length="184" mass="19994">MSVHFDVSKISFFGLDDWSVAVCAWRGCCIEVFSRAEHSVADCLKTLEAAGLKLSNDAYHQGAVARLRALSDCMSSHTFGGHEKGTRKRIESWQKLCEKRTMLAHGKVKATQNGITIEPVNIPSKKGPVIAPMSLSRVGMLEFLADLEQSQLLLHQQLGHIKALATKAKPSIATKQPDPGSSPG</sequence>
<dbReference type="Proteomes" id="UP000548685">
    <property type="component" value="Unassembled WGS sequence"/>
</dbReference>
<comment type="caution">
    <text evidence="2">The sequence shown here is derived from an EMBL/GenBank/DDBJ whole genome shotgun (WGS) entry which is preliminary data.</text>
</comment>
<organism evidence="2 3">
    <name type="scientific">Erythrobacter ramosus</name>
    <dbReference type="NCBI Taxonomy" id="35811"/>
    <lineage>
        <taxon>Bacteria</taxon>
        <taxon>Pseudomonadati</taxon>
        <taxon>Pseudomonadota</taxon>
        <taxon>Alphaproteobacteria</taxon>
        <taxon>Sphingomonadales</taxon>
        <taxon>Erythrobacteraceae</taxon>
        <taxon>Erythrobacter/Porphyrobacter group</taxon>
        <taxon>Erythrobacter</taxon>
    </lineage>
</organism>
<gene>
    <name evidence="1" type="ORF">FHS52_000479</name>
    <name evidence="2" type="ORF">GRI59_04190</name>
</gene>
<name>A0A6I4UJ26_9SPHN</name>
<reference evidence="1 4" key="2">
    <citation type="submission" date="2020-08" db="EMBL/GenBank/DDBJ databases">
        <title>Genomic Encyclopedia of Type Strains, Phase IV (KMG-IV): sequencing the most valuable type-strain genomes for metagenomic binning, comparative biology and taxonomic classification.</title>
        <authorList>
            <person name="Goeker M."/>
        </authorList>
    </citation>
    <scope>NUCLEOTIDE SEQUENCE [LARGE SCALE GENOMIC DNA]</scope>
    <source>
        <strain evidence="1 4">DSM 8510</strain>
    </source>
</reference>
<keyword evidence="4" id="KW-1185">Reference proteome</keyword>
<dbReference type="RefSeq" id="WP_160759920.1">
    <property type="nucleotide sequence ID" value="NZ_BAAADZ010000002.1"/>
</dbReference>
<dbReference type="Proteomes" id="UP000430021">
    <property type="component" value="Unassembled WGS sequence"/>
</dbReference>
<evidence type="ECO:0000313" key="1">
    <source>
        <dbReference type="EMBL" id="MBB3774536.1"/>
    </source>
</evidence>